<sequence>MVPSSLRFVKSASRYVTSGKLSVFQNGLVSPTFKQLQCVRWRSTTPLNTVILFVPQQEAWVVERMGKFCRILQPGLNILIPIVDKVKYVQSLKEIAIDIPKQSAVTSDNVTLSIDGVLYLRVVEPYKASYGVEDPEFAITQLAQTTMRSELGKISLDSVFRERESLNIGIVEAINKASSSWGIDCLRYEIRDIKLPERVKDAMQMQVEAERKKRAAVLESEGVREADINRAEGTKRARILASEAQKMEQINQAQGEAAAILAKANARAKSLLFVAESLKKQHGGNAASLVIAEQYVNAFSKLAKTGNTVLLPTNTGDISSMVTQAMSIYQNLSSAKETNEQLEIPEEESIESPIQDWEEYISDKEEEPEEYMAPPANPLETSPSGTNTKD</sequence>
<proteinExistence type="inferred from homology"/>
<dbReference type="PANTHER" id="PTHR43327">
    <property type="entry name" value="STOMATIN-LIKE PROTEIN 2, MITOCHONDRIAL"/>
    <property type="match status" value="1"/>
</dbReference>
<dbReference type="SMART" id="SM00244">
    <property type="entry name" value="PHB"/>
    <property type="match status" value="1"/>
</dbReference>
<dbReference type="Proteomes" id="UP000694941">
    <property type="component" value="Unplaced"/>
</dbReference>
<dbReference type="Pfam" id="PF16200">
    <property type="entry name" value="Band_7_C"/>
    <property type="match status" value="1"/>
</dbReference>
<dbReference type="CDD" id="cd08829">
    <property type="entry name" value="SPFH_paraslipin"/>
    <property type="match status" value="1"/>
</dbReference>
<reference evidence="7" key="1">
    <citation type="submission" date="2025-08" db="UniProtKB">
        <authorList>
            <consortium name="RefSeq"/>
        </authorList>
    </citation>
    <scope>IDENTIFICATION</scope>
    <source>
        <tissue evidence="7">Muscle</tissue>
    </source>
</reference>
<dbReference type="InterPro" id="IPR001107">
    <property type="entry name" value="Band_7"/>
</dbReference>
<dbReference type="RefSeq" id="XP_013777586.1">
    <property type="nucleotide sequence ID" value="XM_013922132.2"/>
</dbReference>
<dbReference type="PANTHER" id="PTHR43327:SF10">
    <property type="entry name" value="STOMATIN-LIKE PROTEIN 2, MITOCHONDRIAL"/>
    <property type="match status" value="1"/>
</dbReference>
<dbReference type="SUPFAM" id="SSF117892">
    <property type="entry name" value="Band 7/SPFH domain"/>
    <property type="match status" value="1"/>
</dbReference>
<evidence type="ECO:0000313" key="6">
    <source>
        <dbReference type="Proteomes" id="UP000694941"/>
    </source>
</evidence>
<organism evidence="6 7">
    <name type="scientific">Limulus polyphemus</name>
    <name type="common">Atlantic horseshoe crab</name>
    <dbReference type="NCBI Taxonomy" id="6850"/>
    <lineage>
        <taxon>Eukaryota</taxon>
        <taxon>Metazoa</taxon>
        <taxon>Ecdysozoa</taxon>
        <taxon>Arthropoda</taxon>
        <taxon>Chelicerata</taxon>
        <taxon>Merostomata</taxon>
        <taxon>Xiphosura</taxon>
        <taxon>Limulidae</taxon>
        <taxon>Limulus</taxon>
    </lineage>
</organism>
<feature type="region of interest" description="Disordered" evidence="4">
    <location>
        <begin position="344"/>
        <end position="390"/>
    </location>
</feature>
<accession>A0ABM1B9J5</accession>
<dbReference type="InterPro" id="IPR050710">
    <property type="entry name" value="Band7/mec-2_domain"/>
</dbReference>
<evidence type="ECO:0000313" key="7">
    <source>
        <dbReference type="RefSeq" id="XP_013777586.1"/>
    </source>
</evidence>
<dbReference type="GeneID" id="106462233"/>
<feature type="domain" description="Band 7" evidence="5">
    <location>
        <begin position="49"/>
        <end position="207"/>
    </location>
</feature>
<dbReference type="InterPro" id="IPR001972">
    <property type="entry name" value="Stomatin_HflK_fam"/>
</dbReference>
<dbReference type="Gene3D" id="3.30.479.30">
    <property type="entry name" value="Band 7 domain"/>
    <property type="match status" value="1"/>
</dbReference>
<name>A0ABM1B9J5_LIMPO</name>
<dbReference type="InterPro" id="IPR036013">
    <property type="entry name" value="Band_7/SPFH_dom_sf"/>
</dbReference>
<evidence type="ECO:0000256" key="1">
    <source>
        <dbReference type="ARBA" id="ARBA00004173"/>
    </source>
</evidence>
<feature type="compositionally biased region" description="Polar residues" evidence="4">
    <location>
        <begin position="379"/>
        <end position="390"/>
    </location>
</feature>
<evidence type="ECO:0000256" key="3">
    <source>
        <dbReference type="ARBA" id="ARBA00023128"/>
    </source>
</evidence>
<keyword evidence="3" id="KW-0496">Mitochondrion</keyword>
<comment type="similarity">
    <text evidence="2">Belongs to the band 7/mec-2 family.</text>
</comment>
<dbReference type="InterPro" id="IPR032435">
    <property type="entry name" value="STML2-like_C"/>
</dbReference>
<protein>
    <submittedName>
        <fullName evidence="7">Stomatin-like protein 2, mitochondrial</fullName>
    </submittedName>
</protein>
<feature type="compositionally biased region" description="Acidic residues" evidence="4">
    <location>
        <begin position="344"/>
        <end position="370"/>
    </location>
</feature>
<dbReference type="PRINTS" id="PR00721">
    <property type="entry name" value="STOMATIN"/>
</dbReference>
<keyword evidence="6" id="KW-1185">Reference proteome</keyword>
<evidence type="ECO:0000256" key="2">
    <source>
        <dbReference type="ARBA" id="ARBA00008164"/>
    </source>
</evidence>
<gene>
    <name evidence="7" type="primary">LOC106462233</name>
</gene>
<dbReference type="Pfam" id="PF01145">
    <property type="entry name" value="Band_7"/>
    <property type="match status" value="1"/>
</dbReference>
<evidence type="ECO:0000259" key="5">
    <source>
        <dbReference type="SMART" id="SM00244"/>
    </source>
</evidence>
<evidence type="ECO:0000256" key="4">
    <source>
        <dbReference type="SAM" id="MobiDB-lite"/>
    </source>
</evidence>
<comment type="subcellular location">
    <subcellularLocation>
        <location evidence="1">Mitochondrion</location>
    </subcellularLocation>
</comment>